<keyword evidence="6 10" id="KW-0418">Kinase</keyword>
<evidence type="ECO:0000256" key="6">
    <source>
        <dbReference type="ARBA" id="ARBA00022777"/>
    </source>
</evidence>
<evidence type="ECO:0000256" key="7">
    <source>
        <dbReference type="ARBA" id="ARBA00022840"/>
    </source>
</evidence>
<dbReference type="InterPro" id="IPR003594">
    <property type="entry name" value="HATPase_dom"/>
</dbReference>
<dbReference type="InterPro" id="IPR036890">
    <property type="entry name" value="HATPase_C_sf"/>
</dbReference>
<dbReference type="Gene3D" id="1.20.5.1930">
    <property type="match status" value="1"/>
</dbReference>
<name>A0ABW0MT42_9BURK</name>
<dbReference type="RefSeq" id="WP_379761194.1">
    <property type="nucleotide sequence ID" value="NZ_JBHSMR010000014.1"/>
</dbReference>
<gene>
    <name evidence="10" type="ORF">ACFPQ5_23035</name>
</gene>
<dbReference type="PANTHER" id="PTHR24421:SF10">
    <property type="entry name" value="NITRATE_NITRITE SENSOR PROTEIN NARQ"/>
    <property type="match status" value="1"/>
</dbReference>
<evidence type="ECO:0000256" key="2">
    <source>
        <dbReference type="ARBA" id="ARBA00012438"/>
    </source>
</evidence>
<evidence type="ECO:0000256" key="4">
    <source>
        <dbReference type="ARBA" id="ARBA00022679"/>
    </source>
</evidence>
<protein>
    <recommendedName>
        <fullName evidence="2">histidine kinase</fullName>
        <ecNumber evidence="2">2.7.13.3</ecNumber>
    </recommendedName>
</protein>
<accession>A0ABW0MT42</accession>
<organism evidence="10 11">
    <name type="scientific">Massilia suwonensis</name>
    <dbReference type="NCBI Taxonomy" id="648895"/>
    <lineage>
        <taxon>Bacteria</taxon>
        <taxon>Pseudomonadati</taxon>
        <taxon>Pseudomonadota</taxon>
        <taxon>Betaproteobacteria</taxon>
        <taxon>Burkholderiales</taxon>
        <taxon>Oxalobacteraceae</taxon>
        <taxon>Telluria group</taxon>
        <taxon>Massilia</taxon>
    </lineage>
</organism>
<keyword evidence="7" id="KW-0067">ATP-binding</keyword>
<dbReference type="EMBL" id="JBHSMR010000014">
    <property type="protein sequence ID" value="MFC5481083.1"/>
    <property type="molecule type" value="Genomic_DNA"/>
</dbReference>
<dbReference type="Pfam" id="PF02518">
    <property type="entry name" value="HATPase_c"/>
    <property type="match status" value="1"/>
</dbReference>
<keyword evidence="5" id="KW-0547">Nucleotide-binding</keyword>
<dbReference type="InterPro" id="IPR050482">
    <property type="entry name" value="Sensor_HK_TwoCompSys"/>
</dbReference>
<dbReference type="InterPro" id="IPR011712">
    <property type="entry name" value="Sig_transdc_His_kin_sub3_dim/P"/>
</dbReference>
<dbReference type="Pfam" id="PF07730">
    <property type="entry name" value="HisKA_3"/>
    <property type="match status" value="1"/>
</dbReference>
<dbReference type="SUPFAM" id="SSF55874">
    <property type="entry name" value="ATPase domain of HSP90 chaperone/DNA topoisomerase II/histidine kinase"/>
    <property type="match status" value="1"/>
</dbReference>
<proteinExistence type="predicted"/>
<keyword evidence="3" id="KW-0597">Phosphoprotein</keyword>
<dbReference type="PANTHER" id="PTHR24421">
    <property type="entry name" value="NITRATE/NITRITE SENSOR PROTEIN NARX-RELATED"/>
    <property type="match status" value="1"/>
</dbReference>
<dbReference type="Proteomes" id="UP001596101">
    <property type="component" value="Unassembled WGS sequence"/>
</dbReference>
<comment type="caution">
    <text evidence="10">The sequence shown here is derived from an EMBL/GenBank/DDBJ whole genome shotgun (WGS) entry which is preliminary data.</text>
</comment>
<evidence type="ECO:0000256" key="5">
    <source>
        <dbReference type="ARBA" id="ARBA00022741"/>
    </source>
</evidence>
<sequence>MTAPDPQHHDPDLERLVAERTAALTELVAHLMSCWDDERRLLARKLHDSLGSSMTALTMHLGLLSKGLLDPKAQERAGQMKSLLNGIIETNRKVQLGLWNDKLEFLGIKAALTELVAEFGQEHGMTARVSLPDDDDAYPREQGVALLRCAEEGLRNALNHAQARAVDVILDDDGEQLMLTVRDDGVGLEEPPAPESLRCHGLRLLRERARALGGSLTLSGVDGGGTALTMILPRERAGA</sequence>
<dbReference type="PROSITE" id="PS50109">
    <property type="entry name" value="HIS_KIN"/>
    <property type="match status" value="1"/>
</dbReference>
<evidence type="ECO:0000256" key="3">
    <source>
        <dbReference type="ARBA" id="ARBA00022553"/>
    </source>
</evidence>
<evidence type="ECO:0000256" key="8">
    <source>
        <dbReference type="ARBA" id="ARBA00023012"/>
    </source>
</evidence>
<evidence type="ECO:0000313" key="11">
    <source>
        <dbReference type="Proteomes" id="UP001596101"/>
    </source>
</evidence>
<evidence type="ECO:0000259" key="9">
    <source>
        <dbReference type="PROSITE" id="PS50109"/>
    </source>
</evidence>
<feature type="domain" description="Histidine kinase" evidence="9">
    <location>
        <begin position="41"/>
        <end position="236"/>
    </location>
</feature>
<keyword evidence="11" id="KW-1185">Reference proteome</keyword>
<comment type="catalytic activity">
    <reaction evidence="1">
        <text>ATP + protein L-histidine = ADP + protein N-phospho-L-histidine.</text>
        <dbReference type="EC" id="2.7.13.3"/>
    </reaction>
</comment>
<dbReference type="InterPro" id="IPR005467">
    <property type="entry name" value="His_kinase_dom"/>
</dbReference>
<keyword evidence="4" id="KW-0808">Transferase</keyword>
<dbReference type="GO" id="GO:0016301">
    <property type="term" value="F:kinase activity"/>
    <property type="evidence" value="ECO:0007669"/>
    <property type="project" value="UniProtKB-KW"/>
</dbReference>
<dbReference type="EC" id="2.7.13.3" evidence="2"/>
<keyword evidence="8" id="KW-0902">Two-component regulatory system</keyword>
<reference evidence="11" key="1">
    <citation type="journal article" date="2019" name="Int. J. Syst. Evol. Microbiol.">
        <title>The Global Catalogue of Microorganisms (GCM) 10K type strain sequencing project: providing services to taxonomists for standard genome sequencing and annotation.</title>
        <authorList>
            <consortium name="The Broad Institute Genomics Platform"/>
            <consortium name="The Broad Institute Genome Sequencing Center for Infectious Disease"/>
            <person name="Wu L."/>
            <person name="Ma J."/>
        </authorList>
    </citation>
    <scope>NUCLEOTIDE SEQUENCE [LARGE SCALE GENOMIC DNA]</scope>
    <source>
        <strain evidence="11">CCUG 43111</strain>
    </source>
</reference>
<evidence type="ECO:0000256" key="1">
    <source>
        <dbReference type="ARBA" id="ARBA00000085"/>
    </source>
</evidence>
<evidence type="ECO:0000313" key="10">
    <source>
        <dbReference type="EMBL" id="MFC5481083.1"/>
    </source>
</evidence>
<dbReference type="CDD" id="cd16917">
    <property type="entry name" value="HATPase_UhpB-NarQ-NarX-like"/>
    <property type="match status" value="1"/>
</dbReference>
<dbReference type="Gene3D" id="3.30.565.10">
    <property type="entry name" value="Histidine kinase-like ATPase, C-terminal domain"/>
    <property type="match status" value="1"/>
</dbReference>